<dbReference type="InterPro" id="IPR029063">
    <property type="entry name" value="SAM-dependent_MTases_sf"/>
</dbReference>
<evidence type="ECO:0000256" key="3">
    <source>
        <dbReference type="ARBA" id="ARBA00012533"/>
    </source>
</evidence>
<protein>
    <recommendedName>
        <fullName evidence="3">protein-histidine N-methyltransferase</fullName>
        <ecNumber evidence="3">2.1.1.85</ecNumber>
    </recommendedName>
</protein>
<dbReference type="PANTHER" id="PTHR14614:SF39">
    <property type="entry name" value="HISTIDINE PROTEIN METHYLTRANSFERASE 1 HOMOLOG"/>
    <property type="match status" value="1"/>
</dbReference>
<reference evidence="11" key="1">
    <citation type="journal article" date="2023" name="bioRxiv">
        <title>Scaffold-level genome assemblies of two parasitoid biocontrol wasps reveal the parthenogenesis mechanism and an associated novel virus.</title>
        <authorList>
            <person name="Inwood S."/>
            <person name="Skelly J."/>
            <person name="Guhlin J."/>
            <person name="Harrop T."/>
            <person name="Goldson S."/>
            <person name="Dearden P."/>
        </authorList>
    </citation>
    <scope>NUCLEOTIDE SEQUENCE</scope>
    <source>
        <strain evidence="11">Lincoln</strain>
        <tissue evidence="11">Whole body</tissue>
    </source>
</reference>
<evidence type="ECO:0000313" key="12">
    <source>
        <dbReference type="Proteomes" id="UP001168972"/>
    </source>
</evidence>
<evidence type="ECO:0000256" key="2">
    <source>
        <dbReference type="ARBA" id="ARBA00004496"/>
    </source>
</evidence>
<dbReference type="CDD" id="cd02440">
    <property type="entry name" value="AdoMet_MTases"/>
    <property type="match status" value="1"/>
</dbReference>
<dbReference type="Gene3D" id="3.40.50.150">
    <property type="entry name" value="Vaccinia Virus protein VP39"/>
    <property type="match status" value="1"/>
</dbReference>
<sequence>MAISYLSTSGIRNLFSESNQDNDDNGDKNSELNWFPAVEINVTEEQIARDYDHEDENEFMINKICGMNIKLFRLENIVLKLKDNEHENIIKAESQHSDLLPAVYEGEYILSQEIPLRNLKVLDLGCGAGILGIIALLRGSVVHFQDYNQEVIEMFTIPNVLLNSIDRKLIKKKAEFYAGDWTEFTQLSANKYPNEDEKYDIIFTCETIYNTDNQKKLYQVFKERLKHNGVGYVAGKTYYFGVGGGMRQFESLIKDDKTFNVENVWTSDQGL</sequence>
<evidence type="ECO:0000256" key="9">
    <source>
        <dbReference type="ARBA" id="ARBA00038126"/>
    </source>
</evidence>
<dbReference type="PANTHER" id="PTHR14614">
    <property type="entry name" value="HEPATOCELLULAR CARCINOMA-ASSOCIATED ANTIGEN"/>
    <property type="match status" value="1"/>
</dbReference>
<dbReference type="AlphaFoldDB" id="A0AA39FT92"/>
<dbReference type="InterPro" id="IPR025714">
    <property type="entry name" value="Methyltranfer_dom"/>
</dbReference>
<accession>A0AA39FT92</accession>
<dbReference type="EMBL" id="JAQQBR010000005">
    <property type="protein sequence ID" value="KAK0175432.1"/>
    <property type="molecule type" value="Genomic_DNA"/>
</dbReference>
<dbReference type="Pfam" id="PF13847">
    <property type="entry name" value="Methyltransf_31"/>
    <property type="match status" value="1"/>
</dbReference>
<dbReference type="Proteomes" id="UP001168972">
    <property type="component" value="Unassembled WGS sequence"/>
</dbReference>
<keyword evidence="4" id="KW-0963">Cytoplasm</keyword>
<dbReference type="SUPFAM" id="SSF53335">
    <property type="entry name" value="S-adenosyl-L-methionine-dependent methyltransferases"/>
    <property type="match status" value="1"/>
</dbReference>
<comment type="similarity">
    <text evidence="9">Belongs to the methyltransferase superfamily. METTL18 family.</text>
</comment>
<keyword evidence="6" id="KW-0808">Transferase</keyword>
<keyword evidence="8" id="KW-0539">Nucleus</keyword>
<gene>
    <name evidence="11" type="ORF">PV327_009183</name>
</gene>
<dbReference type="GO" id="GO:0005634">
    <property type="term" value="C:nucleus"/>
    <property type="evidence" value="ECO:0007669"/>
    <property type="project" value="UniProtKB-SubCell"/>
</dbReference>
<evidence type="ECO:0000256" key="8">
    <source>
        <dbReference type="ARBA" id="ARBA00023242"/>
    </source>
</evidence>
<name>A0AA39FT92_MICHY</name>
<dbReference type="EC" id="2.1.1.85" evidence="3"/>
<evidence type="ECO:0000256" key="1">
    <source>
        <dbReference type="ARBA" id="ARBA00004123"/>
    </source>
</evidence>
<evidence type="ECO:0000259" key="10">
    <source>
        <dbReference type="Pfam" id="PF13847"/>
    </source>
</evidence>
<organism evidence="11 12">
    <name type="scientific">Microctonus hyperodae</name>
    <name type="common">Parasitoid wasp</name>
    <dbReference type="NCBI Taxonomy" id="165561"/>
    <lineage>
        <taxon>Eukaryota</taxon>
        <taxon>Metazoa</taxon>
        <taxon>Ecdysozoa</taxon>
        <taxon>Arthropoda</taxon>
        <taxon>Hexapoda</taxon>
        <taxon>Insecta</taxon>
        <taxon>Pterygota</taxon>
        <taxon>Neoptera</taxon>
        <taxon>Endopterygota</taxon>
        <taxon>Hymenoptera</taxon>
        <taxon>Apocrita</taxon>
        <taxon>Ichneumonoidea</taxon>
        <taxon>Braconidae</taxon>
        <taxon>Euphorinae</taxon>
        <taxon>Microctonus</taxon>
    </lineage>
</organism>
<dbReference type="GO" id="GO:0005737">
    <property type="term" value="C:cytoplasm"/>
    <property type="evidence" value="ECO:0007669"/>
    <property type="project" value="UniProtKB-SubCell"/>
</dbReference>
<evidence type="ECO:0000256" key="4">
    <source>
        <dbReference type="ARBA" id="ARBA00022490"/>
    </source>
</evidence>
<dbReference type="GO" id="GO:0032259">
    <property type="term" value="P:methylation"/>
    <property type="evidence" value="ECO:0007669"/>
    <property type="project" value="UniProtKB-KW"/>
</dbReference>
<comment type="caution">
    <text evidence="11">The sequence shown here is derived from an EMBL/GenBank/DDBJ whole genome shotgun (WGS) entry which is preliminary data.</text>
</comment>
<dbReference type="InterPro" id="IPR019410">
    <property type="entry name" value="Methyltransf_16"/>
</dbReference>
<evidence type="ECO:0000313" key="11">
    <source>
        <dbReference type="EMBL" id="KAK0175432.1"/>
    </source>
</evidence>
<evidence type="ECO:0000256" key="5">
    <source>
        <dbReference type="ARBA" id="ARBA00022603"/>
    </source>
</evidence>
<proteinExistence type="inferred from homology"/>
<reference evidence="11" key="2">
    <citation type="submission" date="2023-03" db="EMBL/GenBank/DDBJ databases">
        <authorList>
            <person name="Inwood S.N."/>
            <person name="Skelly J.G."/>
            <person name="Guhlin J."/>
            <person name="Harrop T.W.R."/>
            <person name="Goldson S.G."/>
            <person name="Dearden P.K."/>
        </authorList>
    </citation>
    <scope>NUCLEOTIDE SEQUENCE</scope>
    <source>
        <strain evidence="11">Lincoln</strain>
        <tissue evidence="11">Whole body</tissue>
    </source>
</reference>
<keyword evidence="7" id="KW-0949">S-adenosyl-L-methionine</keyword>
<keyword evidence="12" id="KW-1185">Reference proteome</keyword>
<dbReference type="GO" id="GO:0018064">
    <property type="term" value="F:protein-L-histidine N-tele-methyltransferase activity"/>
    <property type="evidence" value="ECO:0007669"/>
    <property type="project" value="UniProtKB-EC"/>
</dbReference>
<evidence type="ECO:0000256" key="7">
    <source>
        <dbReference type="ARBA" id="ARBA00022691"/>
    </source>
</evidence>
<comment type="subcellular location">
    <subcellularLocation>
        <location evidence="2">Cytoplasm</location>
    </subcellularLocation>
    <subcellularLocation>
        <location evidence="1">Nucleus</location>
    </subcellularLocation>
</comment>
<keyword evidence="5" id="KW-0489">Methyltransferase</keyword>
<evidence type="ECO:0000256" key="6">
    <source>
        <dbReference type="ARBA" id="ARBA00022679"/>
    </source>
</evidence>
<feature type="domain" description="Methyltransferase" evidence="10">
    <location>
        <begin position="118"/>
        <end position="234"/>
    </location>
</feature>